<organism evidence="2 3">
    <name type="scientific">Pedobacter chinensis</name>
    <dbReference type="NCBI Taxonomy" id="2282421"/>
    <lineage>
        <taxon>Bacteria</taxon>
        <taxon>Pseudomonadati</taxon>
        <taxon>Bacteroidota</taxon>
        <taxon>Sphingobacteriia</taxon>
        <taxon>Sphingobacteriales</taxon>
        <taxon>Sphingobacteriaceae</taxon>
        <taxon>Pedobacter</taxon>
    </lineage>
</organism>
<evidence type="ECO:0000313" key="2">
    <source>
        <dbReference type="EMBL" id="RDC54256.1"/>
    </source>
</evidence>
<accession>A0A369PUE4</accession>
<name>A0A369PUE4_9SPHI</name>
<feature type="domain" description="DUF5672" evidence="1">
    <location>
        <begin position="58"/>
        <end position="248"/>
    </location>
</feature>
<dbReference type="AlphaFoldDB" id="A0A369PUE4"/>
<dbReference type="EMBL" id="QPKV01000015">
    <property type="protein sequence ID" value="RDC54256.1"/>
    <property type="molecule type" value="Genomic_DNA"/>
</dbReference>
<sequence>MKRVCIVIPIYKESLSAFEQISIEQCFRVLNKHDIFFVIPKRLEFAMLKNKFIREKKAQYKIFKDHFFSSLGGYNKLMKFPGFYGAFLDFKFMLIYQLDAFVFRDELDYWCNQNFDYIGAPFIKESGNEAGGIIIGQGNGGFSLRRIASFYKIGRQIKKLQFKHPFFSPSKPFYINLWRDIKYNMIYNFSFYPLQPVVNEDIFWAQLIPSAFADFRVPEPMQTLPFSFEVSPGALYILNEYKLPFGCHGWWKYEPDFWARYIREVGYEI</sequence>
<dbReference type="Proteomes" id="UP000253961">
    <property type="component" value="Unassembled WGS sequence"/>
</dbReference>
<dbReference type="Pfam" id="PF18922">
    <property type="entry name" value="DUF5672"/>
    <property type="match status" value="1"/>
</dbReference>
<evidence type="ECO:0000259" key="1">
    <source>
        <dbReference type="Pfam" id="PF18922"/>
    </source>
</evidence>
<dbReference type="InterPro" id="IPR043729">
    <property type="entry name" value="DUF5672"/>
</dbReference>
<comment type="caution">
    <text evidence="2">The sequence shown here is derived from an EMBL/GenBank/DDBJ whole genome shotgun (WGS) entry which is preliminary data.</text>
</comment>
<protein>
    <recommendedName>
        <fullName evidence="1">DUF5672 domain-containing protein</fullName>
    </recommendedName>
</protein>
<gene>
    <name evidence="2" type="ORF">DU508_22480</name>
</gene>
<reference evidence="2 3" key="1">
    <citation type="submission" date="2018-07" db="EMBL/GenBank/DDBJ databases">
        <title>Pedobacter sp. nov., isolated from soil.</title>
        <authorList>
            <person name="Zhou L.Y."/>
            <person name="Du Z.J."/>
        </authorList>
    </citation>
    <scope>NUCLEOTIDE SEQUENCE [LARGE SCALE GENOMIC DNA]</scope>
    <source>
        <strain evidence="2 3">JDX94</strain>
    </source>
</reference>
<evidence type="ECO:0000313" key="3">
    <source>
        <dbReference type="Proteomes" id="UP000253961"/>
    </source>
</evidence>
<keyword evidence="3" id="KW-1185">Reference proteome</keyword>
<proteinExistence type="predicted"/>